<dbReference type="Gene3D" id="1.10.1040.10">
    <property type="entry name" value="N-(1-d-carboxylethyl)-l-norvaline Dehydrogenase, domain 2"/>
    <property type="match status" value="1"/>
</dbReference>
<comment type="caution">
    <text evidence="5">The sequence shown here is derived from an EMBL/GenBank/DDBJ whole genome shotgun (WGS) entry which is preliminary data.</text>
</comment>
<dbReference type="Pfam" id="PF01232">
    <property type="entry name" value="Mannitol_dh"/>
    <property type="match status" value="1"/>
</dbReference>
<dbReference type="EMBL" id="JAFMYU010000008">
    <property type="protein sequence ID" value="MBO0931772.1"/>
    <property type="molecule type" value="Genomic_DNA"/>
</dbReference>
<dbReference type="Gene3D" id="3.40.50.720">
    <property type="entry name" value="NAD(P)-binding Rossmann-like Domain"/>
    <property type="match status" value="1"/>
</dbReference>
<evidence type="ECO:0000313" key="6">
    <source>
        <dbReference type="Proteomes" id="UP000664795"/>
    </source>
</evidence>
<reference evidence="5 6" key="1">
    <citation type="submission" date="2021-03" db="EMBL/GenBank/DDBJ databases">
        <title>Fibrella sp. HMF5036 genome sequencing and assembly.</title>
        <authorList>
            <person name="Kang H."/>
            <person name="Kim H."/>
            <person name="Bae S."/>
            <person name="Joh K."/>
        </authorList>
    </citation>
    <scope>NUCLEOTIDE SEQUENCE [LARGE SCALE GENOMIC DNA]</scope>
    <source>
        <strain evidence="5 6">HMF5036</strain>
    </source>
</reference>
<dbReference type="InterPro" id="IPR008927">
    <property type="entry name" value="6-PGluconate_DH-like_C_sf"/>
</dbReference>
<dbReference type="GO" id="GO:0008926">
    <property type="term" value="F:mannitol-1-phosphate 5-dehydrogenase activity"/>
    <property type="evidence" value="ECO:0007669"/>
    <property type="project" value="TreeGrafter"/>
</dbReference>
<keyword evidence="2" id="KW-0520">NAD</keyword>
<dbReference type="Proteomes" id="UP000664795">
    <property type="component" value="Unassembled WGS sequence"/>
</dbReference>
<dbReference type="EC" id="1.1.1.58" evidence="5"/>
<accession>A0A939G7V4</accession>
<keyword evidence="1 5" id="KW-0560">Oxidoreductase</keyword>
<dbReference type="SUPFAM" id="SSF48179">
    <property type="entry name" value="6-phosphogluconate dehydrogenase C-terminal domain-like"/>
    <property type="match status" value="1"/>
</dbReference>
<feature type="domain" description="Mannitol dehydrogenase C-terminal" evidence="4">
    <location>
        <begin position="277"/>
        <end position="493"/>
    </location>
</feature>
<dbReference type="GO" id="GO:0019592">
    <property type="term" value="P:mannitol catabolic process"/>
    <property type="evidence" value="ECO:0007669"/>
    <property type="project" value="TreeGrafter"/>
</dbReference>
<organism evidence="5 6">
    <name type="scientific">Fibrella aquatilis</name>
    <dbReference type="NCBI Taxonomy" id="2817059"/>
    <lineage>
        <taxon>Bacteria</taxon>
        <taxon>Pseudomonadati</taxon>
        <taxon>Bacteroidota</taxon>
        <taxon>Cytophagia</taxon>
        <taxon>Cytophagales</taxon>
        <taxon>Spirosomataceae</taxon>
        <taxon>Fibrella</taxon>
    </lineage>
</organism>
<dbReference type="InterPro" id="IPR013328">
    <property type="entry name" value="6PGD_dom2"/>
</dbReference>
<keyword evidence="6" id="KW-1185">Reference proteome</keyword>
<dbReference type="RefSeq" id="WP_207335734.1">
    <property type="nucleotide sequence ID" value="NZ_JAFMYU010000008.1"/>
</dbReference>
<evidence type="ECO:0000259" key="4">
    <source>
        <dbReference type="Pfam" id="PF08125"/>
    </source>
</evidence>
<dbReference type="Pfam" id="PF08125">
    <property type="entry name" value="Mannitol_dh_C"/>
    <property type="match status" value="1"/>
</dbReference>
<sequence length="505" mass="56241">MNQLSASLSRELSPAVADLPERVLQFGTGVLLRGLPDYLIQRANEQGVFNGSVVVVKSTGSDVSEFSAQDNHYTVWSRGVENGETVDQKTVVTAISRVLAAPTQWADVLALARKPSLQVIVSNTTEVGLNYVEESVFEMPPRSFPAKLTAFLYERFKSAGGSKKMGLVVIPTELLPDNGLRLRDAVERVAKHNELGKLFTKWLKFHVRFCNSLVDRIVTGHPDEETMDRFAAEMGYTDQLLIATEPYHLWAIEGDDRVRSILSFATVSPNQVVIDEDINFYRERKLRLLNGGHTFMTPLAYLLGNVTVAEAMNHPLMGPFVAQLLLDDLVPIVPSDSLGDEGPAAVKAFAHEVLDRFKNPFNEHFLLNITLQQTAKMALRNVPNLQRAVAHFGHVPDRMAICFAACLLFMRVHRQTDEGEYLGEIKLQKGDLVYPIRDEQAAYFMAQWLHVDPTKAGSVTALVTAVLSNTTLWQTDLTTLPGFSKQVASNLFKMLNEGVERSLQF</sequence>
<dbReference type="PANTHER" id="PTHR30524">
    <property type="entry name" value="MANNITOL-1-PHOSPHATE 5-DEHYDROGENASE"/>
    <property type="match status" value="1"/>
</dbReference>
<evidence type="ECO:0000313" key="5">
    <source>
        <dbReference type="EMBL" id="MBO0931772.1"/>
    </source>
</evidence>
<evidence type="ECO:0000256" key="2">
    <source>
        <dbReference type="ARBA" id="ARBA00023027"/>
    </source>
</evidence>
<gene>
    <name evidence="5" type="ORF">J2I48_12250</name>
</gene>
<dbReference type="SUPFAM" id="SSF51735">
    <property type="entry name" value="NAD(P)-binding Rossmann-fold domains"/>
    <property type="match status" value="1"/>
</dbReference>
<dbReference type="InterPro" id="IPR013118">
    <property type="entry name" value="Mannitol_DH_C"/>
</dbReference>
<evidence type="ECO:0000259" key="3">
    <source>
        <dbReference type="Pfam" id="PF01232"/>
    </source>
</evidence>
<dbReference type="NCBIfam" id="NF002969">
    <property type="entry name" value="PRK03643.1"/>
    <property type="match status" value="1"/>
</dbReference>
<evidence type="ECO:0000256" key="1">
    <source>
        <dbReference type="ARBA" id="ARBA00023002"/>
    </source>
</evidence>
<dbReference type="GO" id="GO:0009026">
    <property type="term" value="F:tagaturonate reductase activity"/>
    <property type="evidence" value="ECO:0007669"/>
    <property type="project" value="UniProtKB-EC"/>
</dbReference>
<dbReference type="InterPro" id="IPR013131">
    <property type="entry name" value="Mannitol_DH_N"/>
</dbReference>
<dbReference type="GO" id="GO:0005829">
    <property type="term" value="C:cytosol"/>
    <property type="evidence" value="ECO:0007669"/>
    <property type="project" value="TreeGrafter"/>
</dbReference>
<feature type="domain" description="Mannitol dehydrogenase N-terminal" evidence="3">
    <location>
        <begin position="22"/>
        <end position="255"/>
    </location>
</feature>
<name>A0A939G7V4_9BACT</name>
<dbReference type="InterPro" id="IPR036291">
    <property type="entry name" value="NAD(P)-bd_dom_sf"/>
</dbReference>
<dbReference type="AlphaFoldDB" id="A0A939G7V4"/>
<proteinExistence type="predicted"/>
<dbReference type="PANTHER" id="PTHR30524:SF0">
    <property type="entry name" value="ALTRONATE OXIDOREDUCTASE-RELATED"/>
    <property type="match status" value="1"/>
</dbReference>
<protein>
    <submittedName>
        <fullName evidence="5">Tagaturonate reductase</fullName>
        <ecNumber evidence="5">1.1.1.58</ecNumber>
    </submittedName>
</protein>